<evidence type="ECO:0000313" key="2">
    <source>
        <dbReference type="EMBL" id="CAF1041665.1"/>
    </source>
</evidence>
<dbReference type="EMBL" id="CAJNOQ010004035">
    <property type="protein sequence ID" value="CAF1041665.1"/>
    <property type="molecule type" value="Genomic_DNA"/>
</dbReference>
<evidence type="ECO:0000313" key="3">
    <source>
        <dbReference type="EMBL" id="CAF3811846.1"/>
    </source>
</evidence>
<evidence type="ECO:0000256" key="1">
    <source>
        <dbReference type="SAM" id="MobiDB-lite"/>
    </source>
</evidence>
<organism evidence="2 4">
    <name type="scientific">Didymodactylos carnosus</name>
    <dbReference type="NCBI Taxonomy" id="1234261"/>
    <lineage>
        <taxon>Eukaryota</taxon>
        <taxon>Metazoa</taxon>
        <taxon>Spiralia</taxon>
        <taxon>Gnathifera</taxon>
        <taxon>Rotifera</taxon>
        <taxon>Eurotatoria</taxon>
        <taxon>Bdelloidea</taxon>
        <taxon>Philodinida</taxon>
        <taxon>Philodinidae</taxon>
        <taxon>Didymodactylos</taxon>
    </lineage>
</organism>
<dbReference type="EMBL" id="CAJOBC010004035">
    <property type="protein sequence ID" value="CAF3811846.1"/>
    <property type="molecule type" value="Genomic_DNA"/>
</dbReference>
<reference evidence="2" key="1">
    <citation type="submission" date="2021-02" db="EMBL/GenBank/DDBJ databases">
        <authorList>
            <person name="Nowell W R."/>
        </authorList>
    </citation>
    <scope>NUCLEOTIDE SEQUENCE</scope>
</reference>
<feature type="region of interest" description="Disordered" evidence="1">
    <location>
        <begin position="82"/>
        <end position="110"/>
    </location>
</feature>
<feature type="compositionally biased region" description="Polar residues" evidence="1">
    <location>
        <begin position="83"/>
        <end position="92"/>
    </location>
</feature>
<protein>
    <submittedName>
        <fullName evidence="2">Uncharacterized protein</fullName>
    </submittedName>
</protein>
<dbReference type="Proteomes" id="UP000663829">
    <property type="component" value="Unassembled WGS sequence"/>
</dbReference>
<gene>
    <name evidence="2" type="ORF">GPM918_LOCUS15811</name>
    <name evidence="3" type="ORF">SRO942_LOCUS15811</name>
</gene>
<dbReference type="AlphaFoldDB" id="A0A814JSQ0"/>
<keyword evidence="4" id="KW-1185">Reference proteome</keyword>
<sequence length="218" mass="24076">MVATKSAVSTVGVIGDQSAKRTRKNESSITTNKDYLVVSWIDSQEIEAVPTVNLRNFRGKINMFQEYVFDMNRTRRKGKIVLESQSSDNGSSHVEEAALTKPHSQQPPELVVPPESIDHEVSTRELSFKTHCQQSLSPRITNQMCSPSASALSKPIVTAATQDTAHRGTVICDYKTSSVIIEDVPSHVNSNNLYDLFVEMGGIQTSFYAQASSTDDFM</sequence>
<comment type="caution">
    <text evidence="2">The sequence shown here is derived from an EMBL/GenBank/DDBJ whole genome shotgun (WGS) entry which is preliminary data.</text>
</comment>
<proteinExistence type="predicted"/>
<dbReference type="Proteomes" id="UP000681722">
    <property type="component" value="Unassembled WGS sequence"/>
</dbReference>
<accession>A0A814JSQ0</accession>
<evidence type="ECO:0000313" key="4">
    <source>
        <dbReference type="Proteomes" id="UP000663829"/>
    </source>
</evidence>
<name>A0A814JSQ0_9BILA</name>